<dbReference type="PANTHER" id="PTHR33841">
    <property type="entry name" value="DNA METHYLTRANSFERASE YEEA-RELATED"/>
    <property type="match status" value="1"/>
</dbReference>
<dbReference type="AlphaFoldDB" id="A0A235B632"/>
<dbReference type="GO" id="GO:0006304">
    <property type="term" value="P:DNA modification"/>
    <property type="evidence" value="ECO:0007669"/>
    <property type="project" value="InterPro"/>
</dbReference>
<dbReference type="NCBIfam" id="NF033452">
    <property type="entry name" value="BREX_1_MTaseX"/>
    <property type="match status" value="1"/>
</dbReference>
<dbReference type="PRINTS" id="PR00507">
    <property type="entry name" value="N12N6MTFRASE"/>
</dbReference>
<dbReference type="PROSITE" id="PS00092">
    <property type="entry name" value="N6_MTASE"/>
    <property type="match status" value="1"/>
</dbReference>
<dbReference type="EMBL" id="NOWF01000005">
    <property type="protein sequence ID" value="OYD07753.1"/>
    <property type="molecule type" value="Genomic_DNA"/>
</dbReference>
<dbReference type="InterPro" id="IPR002052">
    <property type="entry name" value="DNA_methylase_N6_adenine_CS"/>
</dbReference>
<dbReference type="PANTHER" id="PTHR33841:SF1">
    <property type="entry name" value="DNA METHYLTRANSFERASE A"/>
    <property type="match status" value="1"/>
</dbReference>
<comment type="caution">
    <text evidence="7">The sequence shown here is derived from an EMBL/GenBank/DDBJ whole genome shotgun (WGS) entry which is preliminary data.</text>
</comment>
<dbReference type="RefSeq" id="WP_094264423.1">
    <property type="nucleotide sequence ID" value="NZ_NOWF01000005.1"/>
</dbReference>
<evidence type="ECO:0000256" key="4">
    <source>
        <dbReference type="ARBA" id="ARBA00022691"/>
    </source>
</evidence>
<dbReference type="OrthoDB" id="32195at2"/>
<evidence type="ECO:0000256" key="2">
    <source>
        <dbReference type="ARBA" id="ARBA00022603"/>
    </source>
</evidence>
<evidence type="ECO:0000313" key="7">
    <source>
        <dbReference type="EMBL" id="OYD07753.1"/>
    </source>
</evidence>
<organism evidence="7 8">
    <name type="scientific">Paludifilum halophilum</name>
    <dbReference type="NCBI Taxonomy" id="1642702"/>
    <lineage>
        <taxon>Bacteria</taxon>
        <taxon>Bacillati</taxon>
        <taxon>Bacillota</taxon>
        <taxon>Bacilli</taxon>
        <taxon>Bacillales</taxon>
        <taxon>Thermoactinomycetaceae</taxon>
        <taxon>Paludifilum</taxon>
    </lineage>
</organism>
<proteinExistence type="predicted"/>
<dbReference type="Gene3D" id="3.40.50.150">
    <property type="entry name" value="Vaccinia Virus protein VP39"/>
    <property type="match status" value="1"/>
</dbReference>
<keyword evidence="2 7" id="KW-0489">Methyltransferase</keyword>
<keyword evidence="4" id="KW-0949">S-adenosyl-L-methionine</keyword>
<dbReference type="GO" id="GO:0003676">
    <property type="term" value="F:nucleic acid binding"/>
    <property type="evidence" value="ECO:0007669"/>
    <property type="project" value="InterPro"/>
</dbReference>
<reference evidence="7 8" key="1">
    <citation type="submission" date="2017-07" db="EMBL/GenBank/DDBJ databases">
        <title>The genome sequence of Paludifilum halophilum highlights mechanisms for microbial adaptation to high salt environemnts.</title>
        <authorList>
            <person name="Belbahri L."/>
        </authorList>
    </citation>
    <scope>NUCLEOTIDE SEQUENCE [LARGE SCALE GENOMIC DNA]</scope>
    <source>
        <strain evidence="7 8">DSM 102817</strain>
    </source>
</reference>
<dbReference type="InterPro" id="IPR047939">
    <property type="entry name" value="BREX_1_PglX"/>
</dbReference>
<dbReference type="SUPFAM" id="SSF53335">
    <property type="entry name" value="S-adenosyl-L-methionine-dependent methyltransferases"/>
    <property type="match status" value="1"/>
</dbReference>
<dbReference type="Pfam" id="PF07669">
    <property type="entry name" value="Eco57I"/>
    <property type="match status" value="1"/>
</dbReference>
<gene>
    <name evidence="7" type="ORF">CHM34_09790</name>
</gene>
<evidence type="ECO:0000259" key="6">
    <source>
        <dbReference type="Pfam" id="PF07669"/>
    </source>
</evidence>
<dbReference type="InterPro" id="IPR029063">
    <property type="entry name" value="SAM-dependent_MTases_sf"/>
</dbReference>
<feature type="domain" description="Type II methyltransferase M.TaqI-like" evidence="6">
    <location>
        <begin position="345"/>
        <end position="566"/>
    </location>
</feature>
<evidence type="ECO:0000256" key="3">
    <source>
        <dbReference type="ARBA" id="ARBA00022679"/>
    </source>
</evidence>
<evidence type="ECO:0000256" key="1">
    <source>
        <dbReference type="ARBA" id="ARBA00011900"/>
    </source>
</evidence>
<evidence type="ECO:0000313" key="8">
    <source>
        <dbReference type="Proteomes" id="UP000215459"/>
    </source>
</evidence>
<dbReference type="InterPro" id="IPR050953">
    <property type="entry name" value="N4_N6_ade-DNA_methylase"/>
</dbReference>
<comment type="catalytic activity">
    <reaction evidence="5">
        <text>a 2'-deoxyadenosine in DNA + S-adenosyl-L-methionine = an N(6)-methyl-2'-deoxyadenosine in DNA + S-adenosyl-L-homocysteine + H(+)</text>
        <dbReference type="Rhea" id="RHEA:15197"/>
        <dbReference type="Rhea" id="RHEA-COMP:12418"/>
        <dbReference type="Rhea" id="RHEA-COMP:12419"/>
        <dbReference type="ChEBI" id="CHEBI:15378"/>
        <dbReference type="ChEBI" id="CHEBI:57856"/>
        <dbReference type="ChEBI" id="CHEBI:59789"/>
        <dbReference type="ChEBI" id="CHEBI:90615"/>
        <dbReference type="ChEBI" id="CHEBI:90616"/>
        <dbReference type="EC" id="2.1.1.72"/>
    </reaction>
</comment>
<evidence type="ECO:0000256" key="5">
    <source>
        <dbReference type="ARBA" id="ARBA00047942"/>
    </source>
</evidence>
<dbReference type="GO" id="GO:0032259">
    <property type="term" value="P:methylation"/>
    <property type="evidence" value="ECO:0007669"/>
    <property type="project" value="UniProtKB-KW"/>
</dbReference>
<name>A0A235B632_9BACL</name>
<protein>
    <recommendedName>
        <fullName evidence="1">site-specific DNA-methyltransferase (adenine-specific)</fullName>
        <ecNumber evidence="1">2.1.1.72</ecNumber>
    </recommendedName>
</protein>
<keyword evidence="3 7" id="KW-0808">Transferase</keyword>
<dbReference type="Proteomes" id="UP000215459">
    <property type="component" value="Unassembled WGS sequence"/>
</dbReference>
<keyword evidence="8" id="KW-1185">Reference proteome</keyword>
<accession>A0A235B632</accession>
<dbReference type="GO" id="GO:0009007">
    <property type="term" value="F:site-specific DNA-methyltransferase (adenine-specific) activity"/>
    <property type="evidence" value="ECO:0007669"/>
    <property type="project" value="UniProtKB-EC"/>
</dbReference>
<dbReference type="EC" id="2.1.1.72" evidence="1"/>
<dbReference type="InterPro" id="IPR011639">
    <property type="entry name" value="MethylTrfase_TaqI-like_dom"/>
</dbReference>
<sequence length="1155" mass="134524">MNKTALKNFAVFARKELMKQVKYKAKSFGITSEGLPDVTERADYIEVNQVRYGQKDRKAFNRLFQALREKGYTELIKEVAYTWFNRFIAIRYMEVHNYLPSRIRVLSSHTPGKVDPDILTDYHQAGLPVGVEEIDDLLQAGDREGAYRKLLIAQCDELSESLPFLFEKIDDYAVLLLPDNLLHSDSVINVMNRELSEEDFDRVEVIGWLYQYYISEKKDEVFAGLKKNRKIGKDNIPAATQLFTPHWIVRYMVENSLGHLWLESYPESELKEKMTYYIEPAEQKEAVQKQLEQLKNPDLSPEAITVLDPACGSGHILVYAFDLLYSIYEERGYPARDIPTLILEKNLYGIDIDKRAAQLAAFVLMMKAREKSRRVLRKPPKVNILAIEESDFIDREAMAAYVAEGEQEKKDLKKLLDQFVGARNYGSILQPEPGDFDRWMTRVDQLIEEGRPSLFEAQLYEQLPLVRKLLEQAKVLAGQYDVVVTNPPYMGAKGMNPELSRFVKREYSDSKNDLFAVFMERNNSFARKAGFSAAINQHSWMFLSSYEKLRKKIMGQDTILSMLHLGPHAFEDVSGEVVQSTAFVMRKMNLKKFTGRYHRLVEYTRNKEQGFLERKNVYHREHSAFQDIPGSPIAYWASDQLRKVFRENKKLEEVYAPKKGLTTADNNRFLRLWYEVDLGNIEFGAKKELLSMKKWFPHNKGGKFRKWYGNQEYIINWKNNGEEIKGYKNSVIRNSSFIFREGITWSDISSSFFGVRYVPKGFLFDATGSMVFCKKSDIKTLLCFMLSKVCNYLLEISSQTIHFEVGHIKKIPVAFDNELSVSSIADENISLSKTDWDSFETSWDFQKHPFLTYKREAKNLAQSYANWAEHAERQFNQLKANEEELNRIFIDLYGLQDELTPEVSDEEVTVRKADRQRDAKSFLSYCVGLIMGRYSLDVEGLAYAGGEWDASKYRTIVPDQDGIVPLTDVAYFEDDIITWLNRILGAIYGEEELAGNLQWLAESLGRIRNNESAEDRIRRYFFDEFYKDHCRIYQKRPIYWMADSGKKKGMRALIYLHRYNPHTMGTLRFRYVQELQVKLHQEEKYIEQRLTDPALSASEKRQLTKKLTTLRDRQEELIQYDQKLAEVANRRIELDLDDGVVENYKKLGDVLASIR</sequence>